<comment type="caution">
    <text evidence="1">The sequence shown here is derived from an EMBL/GenBank/DDBJ whole genome shotgun (WGS) entry which is preliminary data.</text>
</comment>
<name>A0A2I1HMZ6_9GLOM</name>
<proteinExistence type="predicted"/>
<dbReference type="Proteomes" id="UP000234323">
    <property type="component" value="Unassembled WGS sequence"/>
</dbReference>
<dbReference type="AlphaFoldDB" id="A0A2I1HMZ6"/>
<sequence>MKDIFEADCRQLQAELLFNKFPLAIWNISLKDLQVKHCLLARILALLYNNMLTIKTSGVKVNQIQGGLMPIVEICIHKEIFKKGISKGLKGKNVYFASQLMSSDGTRLLRYKDLKHRTKINTQGRISSWFKFIESKLVEEPLKSKKVKIDYQVGYNAYSVDTYIDNLKTKNWISTFHDQIGKPIISRVLDKPNENIISIEHWIQDVESDQISPSVQLPIIKKCGGCEVKTIQNRSKRSNVV</sequence>
<organism evidence="1 2">
    <name type="scientific">Rhizophagus irregularis</name>
    <dbReference type="NCBI Taxonomy" id="588596"/>
    <lineage>
        <taxon>Eukaryota</taxon>
        <taxon>Fungi</taxon>
        <taxon>Fungi incertae sedis</taxon>
        <taxon>Mucoromycota</taxon>
        <taxon>Glomeromycotina</taxon>
        <taxon>Glomeromycetes</taxon>
        <taxon>Glomerales</taxon>
        <taxon>Glomeraceae</taxon>
        <taxon>Rhizophagus</taxon>
    </lineage>
</organism>
<protein>
    <submittedName>
        <fullName evidence="1">Uncharacterized protein</fullName>
    </submittedName>
</protein>
<accession>A0A2I1HMZ6</accession>
<reference evidence="1 2" key="1">
    <citation type="submission" date="2015-10" db="EMBL/GenBank/DDBJ databases">
        <title>Genome analyses suggest a sexual origin of heterokaryosis in a supposedly ancient asexual fungus.</title>
        <authorList>
            <person name="Ropars J."/>
            <person name="Sedzielewska K."/>
            <person name="Noel J."/>
            <person name="Charron P."/>
            <person name="Farinelli L."/>
            <person name="Marton T."/>
            <person name="Kruger M."/>
            <person name="Pelin A."/>
            <person name="Brachmann A."/>
            <person name="Corradi N."/>
        </authorList>
    </citation>
    <scope>NUCLEOTIDE SEQUENCE [LARGE SCALE GENOMIC DNA]</scope>
    <source>
        <strain evidence="1 2">A4</strain>
    </source>
</reference>
<keyword evidence="2" id="KW-1185">Reference proteome</keyword>
<dbReference type="VEuPathDB" id="FungiDB:RhiirA1_540992"/>
<dbReference type="EMBL" id="LLXI01004080">
    <property type="protein sequence ID" value="PKY60229.1"/>
    <property type="molecule type" value="Genomic_DNA"/>
</dbReference>
<dbReference type="VEuPathDB" id="FungiDB:FUN_007488"/>
<evidence type="ECO:0000313" key="2">
    <source>
        <dbReference type="Proteomes" id="UP000234323"/>
    </source>
</evidence>
<evidence type="ECO:0000313" key="1">
    <source>
        <dbReference type="EMBL" id="PKY60229.1"/>
    </source>
</evidence>
<gene>
    <name evidence="1" type="ORF">RhiirA4_483710</name>
</gene>